<sequence>METLFNFIHIRPPVEPREDITPISLAAETSFQEKLREAANSDDPREKIKAQARKFVASKAFIGTRENLLFASQLRSVGAAFDALQDESSLDPDDLVAAVQEAFGKSPAELVAMAQFQKELSALRDSILAIKFLPEEHRRPLHHIAQALRDMMLFEVLAEDAHQVDLPERLRTYRQRSLLMPEGLSLGSILRSPRKKKDADPDETRKAFDEGMARFKGILGAIDELTRIDGQKLVQSPVKASKALQPPKALQPQSILKAAFDKGYSPYLSPLQSAIASSSSRVSPNLSRAVAGTDNAEMLARVAQIDFSTPLVMADKAPMMARTTFAGRTAFEPTKPESRSFLMTPEAGRKLSKSTQEALKGRNLDVMAQPVDEVVSQLRVEAAAVGQQLEQLADPGVHRTFKRIGNTMVLINSPIATPWVMTSMGYSPGILFPLPELLPLDVRVPRSHGDVKPVGVADLLVVKQFLKRYEARDIAHIENVLQGEGKERTHRRRNQTEELTFREVETTTSEERELESTDRFEMARESSETIQEDAKLKAGMSITAKYGPAVEFSASVEGSYSRSKTEVTKSASTFSKEVTQRSSKKIAERVLERESRKITTEVEETNKHTLDNTGGDGHVRGIYQWIEKVYEAQMFNYGLRTMFDFMVPEPGAFLLEALRRAHVSATELVKPMPFNIRPDQLTEFNYHSWVAAYHATDVTPPPEPYITKSHDYNAGGGDDKTDYNHSSQIQIDEGYRAIYATVGVVGNTWSENADVDVVVGQRGNRISNAGIRVWHTSLDNEVLAIPIAINSFDHSDLAIAIEVKCQRTDRAMAKWRHETHAKLTTAYLARLAEYEEKLAALKAEAGIVIEGKSPALNQEIMVDELKKACISIMTEQHYELFNAIEAGSNGMPQVNLWENEAEGPYVRFFEQAFEWEQMTWLTYPYFWGRKSQWSDRIAMEDADPLFNQFMKAGYCRVVVPLRPGFEGAVDHFMNFGEPWMGGPLPAVTSDLYLPIAEEIAERLGRPGEEIPEGEPWEVRFPTSLVRLRDDGSLPAWEKDEEGNWLPVDG</sequence>
<evidence type="ECO:0000313" key="2">
    <source>
        <dbReference type="Proteomes" id="UP000469421"/>
    </source>
</evidence>
<dbReference type="Proteomes" id="UP000469421">
    <property type="component" value="Unassembled WGS sequence"/>
</dbReference>
<organism evidence="1 2">
    <name type="scientific">Alcanivorax sediminis</name>
    <dbReference type="NCBI Taxonomy" id="2663008"/>
    <lineage>
        <taxon>Bacteria</taxon>
        <taxon>Pseudomonadati</taxon>
        <taxon>Pseudomonadota</taxon>
        <taxon>Gammaproteobacteria</taxon>
        <taxon>Oceanospirillales</taxon>
        <taxon>Alcanivoracaceae</taxon>
        <taxon>Alcanivorax</taxon>
    </lineage>
</organism>
<reference evidence="1 2" key="1">
    <citation type="submission" date="2019-10" db="EMBL/GenBank/DDBJ databases">
        <title>Alcanivorax sp.PA15-N-34 draft genome sequence.</title>
        <authorList>
            <person name="Liao X."/>
            <person name="Shao Z."/>
        </authorList>
    </citation>
    <scope>NUCLEOTIDE SEQUENCE [LARGE SCALE GENOMIC DNA]</scope>
    <source>
        <strain evidence="1 2">PA15-N-34</strain>
    </source>
</reference>
<gene>
    <name evidence="1" type="ORF">GFN93_15620</name>
</gene>
<accession>A0A6N7LW22</accession>
<protein>
    <submittedName>
        <fullName evidence="1">Uncharacterized protein</fullName>
    </submittedName>
</protein>
<name>A0A6N7LW22_9GAMM</name>
<dbReference type="RefSeq" id="WP_153502241.1">
    <property type="nucleotide sequence ID" value="NZ_WIRE01000002.1"/>
</dbReference>
<evidence type="ECO:0000313" key="1">
    <source>
        <dbReference type="EMBL" id="MQX54679.1"/>
    </source>
</evidence>
<keyword evidence="2" id="KW-1185">Reference proteome</keyword>
<comment type="caution">
    <text evidence="1">The sequence shown here is derived from an EMBL/GenBank/DDBJ whole genome shotgun (WGS) entry which is preliminary data.</text>
</comment>
<dbReference type="AlphaFoldDB" id="A0A6N7LW22"/>
<dbReference type="EMBL" id="WIRE01000002">
    <property type="protein sequence ID" value="MQX54679.1"/>
    <property type="molecule type" value="Genomic_DNA"/>
</dbReference>
<proteinExistence type="predicted"/>